<dbReference type="PANTHER" id="PTHR23225">
    <property type="entry name" value="ZINC FINGER PROTEIN"/>
    <property type="match status" value="1"/>
</dbReference>
<accession>A0A084W2W6</accession>
<evidence type="ECO:0000256" key="1">
    <source>
        <dbReference type="ARBA" id="ARBA00004123"/>
    </source>
</evidence>
<evidence type="ECO:0000259" key="10">
    <source>
        <dbReference type="PROSITE" id="PS50157"/>
    </source>
</evidence>
<reference evidence="13" key="2">
    <citation type="submission" date="2020-05" db="UniProtKB">
        <authorList>
            <consortium name="EnsemblMetazoa"/>
        </authorList>
    </citation>
    <scope>IDENTIFICATION</scope>
</reference>
<dbReference type="PROSITE" id="PS51915">
    <property type="entry name" value="ZAD"/>
    <property type="match status" value="1"/>
</dbReference>
<dbReference type="Pfam" id="PF00096">
    <property type="entry name" value="zf-C2H2"/>
    <property type="match status" value="3"/>
</dbReference>
<feature type="domain" description="C2H2-type" evidence="10">
    <location>
        <begin position="513"/>
        <end position="541"/>
    </location>
</feature>
<dbReference type="STRING" id="74873.A0A084W2W6"/>
<feature type="domain" description="C2H2-type" evidence="10">
    <location>
        <begin position="342"/>
        <end position="369"/>
    </location>
</feature>
<protein>
    <submittedName>
        <fullName evidence="12">AGAP005480-PA-like protein</fullName>
    </submittedName>
</protein>
<feature type="binding site" evidence="8">
    <location>
        <position position="51"/>
    </location>
    <ligand>
        <name>Zn(2+)</name>
        <dbReference type="ChEBI" id="CHEBI:29105"/>
    </ligand>
</feature>
<dbReference type="GO" id="GO:0003700">
    <property type="term" value="F:DNA-binding transcription factor activity"/>
    <property type="evidence" value="ECO:0007669"/>
    <property type="project" value="InterPro"/>
</dbReference>
<dbReference type="InterPro" id="IPR012934">
    <property type="entry name" value="Znf_AD"/>
</dbReference>
<feature type="binding site" evidence="8">
    <location>
        <position position="5"/>
    </location>
    <ligand>
        <name>Zn(2+)</name>
        <dbReference type="ChEBI" id="CHEBI:29105"/>
    </ligand>
</feature>
<feature type="domain" description="C2H2-type" evidence="10">
    <location>
        <begin position="485"/>
        <end position="512"/>
    </location>
</feature>
<feature type="binding site" evidence="8">
    <location>
        <position position="8"/>
    </location>
    <ligand>
        <name>Zn(2+)</name>
        <dbReference type="ChEBI" id="CHEBI:29105"/>
    </ligand>
</feature>
<feature type="region of interest" description="Disordered" evidence="9">
    <location>
        <begin position="214"/>
        <end position="244"/>
    </location>
</feature>
<dbReference type="OrthoDB" id="10039931at2759"/>
<reference evidence="12 14" key="1">
    <citation type="journal article" date="2014" name="BMC Genomics">
        <title>Genome sequence of Anopheles sinensis provides insight into genetics basis of mosquito competence for malaria parasites.</title>
        <authorList>
            <person name="Zhou D."/>
            <person name="Zhang D."/>
            <person name="Ding G."/>
            <person name="Shi L."/>
            <person name="Hou Q."/>
            <person name="Ye Y."/>
            <person name="Xu Y."/>
            <person name="Zhou H."/>
            <person name="Xiong C."/>
            <person name="Li S."/>
            <person name="Yu J."/>
            <person name="Hong S."/>
            <person name="Yu X."/>
            <person name="Zou P."/>
            <person name="Chen C."/>
            <person name="Chang X."/>
            <person name="Wang W."/>
            <person name="Lv Y."/>
            <person name="Sun Y."/>
            <person name="Ma L."/>
            <person name="Shen B."/>
            <person name="Zhu C."/>
        </authorList>
    </citation>
    <scope>NUCLEOTIDE SEQUENCE [LARGE SCALE GENOMIC DNA]</scope>
</reference>
<dbReference type="SMART" id="SM00868">
    <property type="entry name" value="zf-AD"/>
    <property type="match status" value="1"/>
</dbReference>
<evidence type="ECO:0000256" key="4">
    <source>
        <dbReference type="ARBA" id="ARBA00022771"/>
    </source>
</evidence>
<name>A0A084W2W6_ANOSI</name>
<dbReference type="SUPFAM" id="SSF57667">
    <property type="entry name" value="beta-beta-alpha zinc fingers"/>
    <property type="match status" value="4"/>
</dbReference>
<feature type="compositionally biased region" description="Basic and acidic residues" evidence="9">
    <location>
        <begin position="223"/>
        <end position="244"/>
    </location>
</feature>
<gene>
    <name evidence="12" type="ORF">ZHAS_00012440</name>
</gene>
<keyword evidence="5 8" id="KW-0862">Zinc</keyword>
<keyword evidence="3" id="KW-0677">Repeat</keyword>
<dbReference type="PANTHER" id="PTHR23225:SF2">
    <property type="entry name" value="AT09679P-RELATED"/>
    <property type="match status" value="1"/>
</dbReference>
<dbReference type="Pfam" id="PF13894">
    <property type="entry name" value="zf-C2H2_4"/>
    <property type="match status" value="1"/>
</dbReference>
<evidence type="ECO:0000256" key="9">
    <source>
        <dbReference type="SAM" id="MobiDB-lite"/>
    </source>
</evidence>
<feature type="compositionally biased region" description="Acidic residues" evidence="9">
    <location>
        <begin position="178"/>
        <end position="194"/>
    </location>
</feature>
<evidence type="ECO:0000259" key="11">
    <source>
        <dbReference type="PROSITE" id="PS51915"/>
    </source>
</evidence>
<dbReference type="Gene3D" id="3.40.1800.20">
    <property type="match status" value="1"/>
</dbReference>
<dbReference type="EnsemblMetazoa" id="ASIC012440-RA">
    <property type="protein sequence ID" value="ASIC012440-PA"/>
    <property type="gene ID" value="ASIC012440"/>
</dbReference>
<feature type="domain" description="C2H2-type" evidence="10">
    <location>
        <begin position="427"/>
        <end position="455"/>
    </location>
</feature>
<dbReference type="InterPro" id="IPR013087">
    <property type="entry name" value="Znf_C2H2_type"/>
</dbReference>
<dbReference type="OMA" id="HMMKSHS"/>
<feature type="domain" description="C2H2-type" evidence="10">
    <location>
        <begin position="367"/>
        <end position="395"/>
    </location>
</feature>
<feature type="domain" description="C2H2-type" evidence="10">
    <location>
        <begin position="396"/>
        <end position="423"/>
    </location>
</feature>
<keyword evidence="2 8" id="KW-0479">Metal-binding</keyword>
<keyword evidence="4 7" id="KW-0863">Zinc-finger</keyword>
<sequence>MSEKCRLCLQSSDSVFATSIHDGQFRAKLEYVFQFPIVADETLPKQVCQQCLSAVSDFHDYSQQVLANQEQLVVLSKEKGRRYEAMKTEPTNEPSYHRSNAHATIDSQSGVPIKHEPVENAKSHCDDLDGSEPFEMVKIELPNDDDFYDDEIEASFETDIPAKVKRKSARKAKPVLQDEVDTDELNSDDEDKDEDFIPKVESIDGKVTKRRRKILKGGKHAKKGEGTAKEEIASEKSDGEDLEKQTEDNKRILEFFKFECELCSKSLENLACLQVHYRRHHGTKGYIRCCDKVFYRRFQLLDHIAAHEGTIKCAICQKSYKSSRYLGLHMMKSHSREEDRPFKCDKCHQSFHKEHLLKAHQANHLSEKCPICEKVVSSKYALKTHVSRMHGSDRNQICDVCGKEFRTKPAMERHINEHLGVDVVQKVQCHVCQRWFHGKYNLRKHIRFMHTEDGQVFRCDICQHESPNSRALLDHKKRVHVEERFECEFCGKRFKRKLYLREHIASHTGKPLYSCEVCGATFNSNANCYNHRKSKHPVEWEARKQAYLEAQRKSPSSDKKPNSL</sequence>
<organism evidence="12">
    <name type="scientific">Anopheles sinensis</name>
    <name type="common">Mosquito</name>
    <dbReference type="NCBI Taxonomy" id="74873"/>
    <lineage>
        <taxon>Eukaryota</taxon>
        <taxon>Metazoa</taxon>
        <taxon>Ecdysozoa</taxon>
        <taxon>Arthropoda</taxon>
        <taxon>Hexapoda</taxon>
        <taxon>Insecta</taxon>
        <taxon>Pterygota</taxon>
        <taxon>Neoptera</taxon>
        <taxon>Endopterygota</taxon>
        <taxon>Diptera</taxon>
        <taxon>Nematocera</taxon>
        <taxon>Culicoidea</taxon>
        <taxon>Culicidae</taxon>
        <taxon>Anophelinae</taxon>
        <taxon>Anopheles</taxon>
    </lineage>
</organism>
<proteinExistence type="predicted"/>
<evidence type="ECO:0000256" key="3">
    <source>
        <dbReference type="ARBA" id="ARBA00022737"/>
    </source>
</evidence>
<evidence type="ECO:0000313" key="13">
    <source>
        <dbReference type="EnsemblMetazoa" id="ASIC012440-PA"/>
    </source>
</evidence>
<feature type="binding site" evidence="8">
    <location>
        <position position="48"/>
    </location>
    <ligand>
        <name>Zn(2+)</name>
        <dbReference type="ChEBI" id="CHEBI:29105"/>
    </ligand>
</feature>
<feature type="domain" description="C2H2-type" evidence="10">
    <location>
        <begin position="258"/>
        <end position="285"/>
    </location>
</feature>
<evidence type="ECO:0000256" key="5">
    <source>
        <dbReference type="ARBA" id="ARBA00022833"/>
    </source>
</evidence>
<dbReference type="PROSITE" id="PS50157">
    <property type="entry name" value="ZINC_FINGER_C2H2_2"/>
    <property type="match status" value="9"/>
</dbReference>
<dbReference type="AlphaFoldDB" id="A0A084W2W6"/>
<dbReference type="Proteomes" id="UP000030765">
    <property type="component" value="Unassembled WGS sequence"/>
</dbReference>
<dbReference type="Gene3D" id="3.30.160.60">
    <property type="entry name" value="Classic Zinc Finger"/>
    <property type="match status" value="5"/>
</dbReference>
<dbReference type="EMBL" id="ATLV01019713">
    <property type="status" value="NOT_ANNOTATED_CDS"/>
    <property type="molecule type" value="Genomic_DNA"/>
</dbReference>
<feature type="domain" description="ZAD" evidence="11">
    <location>
        <begin position="3"/>
        <end position="75"/>
    </location>
</feature>
<evidence type="ECO:0000313" key="14">
    <source>
        <dbReference type="Proteomes" id="UP000030765"/>
    </source>
</evidence>
<evidence type="ECO:0000313" key="12">
    <source>
        <dbReference type="EMBL" id="KFB44560.1"/>
    </source>
</evidence>
<feature type="region of interest" description="Disordered" evidence="9">
    <location>
        <begin position="164"/>
        <end position="194"/>
    </location>
</feature>
<evidence type="ECO:0000256" key="8">
    <source>
        <dbReference type="PROSITE-ProRule" id="PRU01263"/>
    </source>
</evidence>
<keyword evidence="6" id="KW-0539">Nucleus</keyword>
<dbReference type="PROSITE" id="PS00028">
    <property type="entry name" value="ZINC_FINGER_C2H2_1"/>
    <property type="match status" value="8"/>
</dbReference>
<evidence type="ECO:0000256" key="2">
    <source>
        <dbReference type="ARBA" id="ARBA00022723"/>
    </source>
</evidence>
<dbReference type="GO" id="GO:0005634">
    <property type="term" value="C:nucleus"/>
    <property type="evidence" value="ECO:0007669"/>
    <property type="project" value="UniProtKB-SubCell"/>
</dbReference>
<feature type="domain" description="C2H2-type" evidence="10">
    <location>
        <begin position="311"/>
        <end position="339"/>
    </location>
</feature>
<keyword evidence="14" id="KW-1185">Reference proteome</keyword>
<feature type="compositionally biased region" description="Basic residues" evidence="9">
    <location>
        <begin position="164"/>
        <end position="173"/>
    </location>
</feature>
<evidence type="ECO:0000256" key="6">
    <source>
        <dbReference type="ARBA" id="ARBA00023242"/>
    </source>
</evidence>
<dbReference type="InterPro" id="IPR036236">
    <property type="entry name" value="Znf_C2H2_sf"/>
</dbReference>
<dbReference type="Pfam" id="PF07776">
    <property type="entry name" value="zf-AD"/>
    <property type="match status" value="1"/>
</dbReference>
<dbReference type="EMBL" id="KE525278">
    <property type="protein sequence ID" value="KFB44560.1"/>
    <property type="molecule type" value="Genomic_DNA"/>
</dbReference>
<feature type="domain" description="C2H2-type" evidence="10">
    <location>
        <begin position="457"/>
        <end position="485"/>
    </location>
</feature>
<comment type="subcellular location">
    <subcellularLocation>
        <location evidence="1">Nucleus</location>
    </subcellularLocation>
</comment>
<dbReference type="SMART" id="SM00355">
    <property type="entry name" value="ZnF_C2H2"/>
    <property type="match status" value="10"/>
</dbReference>
<evidence type="ECO:0000256" key="7">
    <source>
        <dbReference type="PROSITE-ProRule" id="PRU00042"/>
    </source>
</evidence>
<dbReference type="InterPro" id="IPR039970">
    <property type="entry name" value="TF_Grauzone"/>
</dbReference>
<dbReference type="GO" id="GO:0008270">
    <property type="term" value="F:zinc ion binding"/>
    <property type="evidence" value="ECO:0007669"/>
    <property type="project" value="UniProtKB-UniRule"/>
</dbReference>
<dbReference type="VEuPathDB" id="VectorBase:ASIC012440"/>
<dbReference type="SUPFAM" id="SSF57716">
    <property type="entry name" value="Glucocorticoid receptor-like (DNA-binding domain)"/>
    <property type="match status" value="1"/>
</dbReference>
<dbReference type="VEuPathDB" id="VectorBase:ASIS019755"/>
<dbReference type="FunFam" id="3.30.160.60:FF:000145">
    <property type="entry name" value="Zinc finger protein 574"/>
    <property type="match status" value="1"/>
</dbReference>